<organism evidence="7 8">
    <name type="scientific">Stylonychia lemnae</name>
    <name type="common">Ciliate</name>
    <dbReference type="NCBI Taxonomy" id="5949"/>
    <lineage>
        <taxon>Eukaryota</taxon>
        <taxon>Sar</taxon>
        <taxon>Alveolata</taxon>
        <taxon>Ciliophora</taxon>
        <taxon>Intramacronucleata</taxon>
        <taxon>Spirotrichea</taxon>
        <taxon>Stichotrichia</taxon>
        <taxon>Sporadotrichida</taxon>
        <taxon>Oxytrichidae</taxon>
        <taxon>Stylonychinae</taxon>
        <taxon>Stylonychia</taxon>
    </lineage>
</organism>
<dbReference type="GO" id="GO:0008270">
    <property type="term" value="F:zinc ion binding"/>
    <property type="evidence" value="ECO:0007669"/>
    <property type="project" value="UniProtKB-KW"/>
</dbReference>
<keyword evidence="8" id="KW-1185">Reference proteome</keyword>
<dbReference type="Gene3D" id="3.30.40.10">
    <property type="entry name" value="Zinc/RING finger domain, C3HC4 (zinc finger)"/>
    <property type="match status" value="1"/>
</dbReference>
<dbReference type="PROSITE" id="PS50006">
    <property type="entry name" value="FHA_DOMAIN"/>
    <property type="match status" value="1"/>
</dbReference>
<dbReference type="CDD" id="cd16495">
    <property type="entry name" value="RING_CH-C4HC3_MARCH"/>
    <property type="match status" value="1"/>
</dbReference>
<dbReference type="InterPro" id="IPR013083">
    <property type="entry name" value="Znf_RING/FYVE/PHD"/>
</dbReference>
<sequence>MFQTRQQNPNILQQPLREHQSLKIEAKTWIRDSHGLYDYESSQLNVQNLKVTGQQVPTAQIEKSNDPQIKQDVLMKGGYKNGKYYIFHQKSLTDDSFDDASQMVWFIIKYLDLRAMKFSSRKVIDEKHLSRYPLSQGEIIKFGRVAYKISKIYKPNKNSNVNSNQKHSTSVQGGLDVTQTEGDNYQTRNYENWDDDNNSKAPPDLRPVNFKEATDGDKLNLKELKRPQTAQMCRICLSEDEIEQGNPLVSPCKCSGSMSMIHVKCINEWLNNKRETRVSATTSSYQWTIIECELCMQKFPDTVVASNGKVYKIFDFEEPTNEDNPYIIFQSVFQSKKVKTFHVVYTSKRKITKVGRAYETDMRVPDISVSRLHSQIVYKNDQFYLEDLESKFGTLLLLHKPFQFDDALKNIRVQVGRTIIKVENIRQTQSKEEEKNCFKKIFIDQNQQVNEYIAKDKEFFPKEINKLIELEEIEKEQNAHDKIKIELVKEDFGTIQQFSNPYQLTARQALLTSNDFETARYSDTQTNLAQQLSISMKLNLFIIDLANQVSADNMIRNNYQRRRLGPDAPLRQREEQKRNYPHMNILDNYRSSIAGGGYEQATQHQVLGPGQSFISQPNMLSSNAHQDDDDPQVEEIINRALLKSRNTINETSMSFNERLRKQHDMEMQENYVIKSNSNSPKVKINKPDQQQTSTNEKQQTSHIAMIAQKIYSYNNHQKANRRRQKQEGVGENSLEKENTQISCKLTSLESYKRRIIMQDSREASVRVQDENRLNWKIKAQLKQQVRSISI</sequence>
<evidence type="ECO:0000256" key="1">
    <source>
        <dbReference type="ARBA" id="ARBA00022723"/>
    </source>
</evidence>
<feature type="region of interest" description="Disordered" evidence="4">
    <location>
        <begin position="156"/>
        <end position="211"/>
    </location>
</feature>
<dbReference type="InterPro" id="IPR011016">
    <property type="entry name" value="Znf_RING-CH"/>
</dbReference>
<dbReference type="InParanoid" id="A0A078BCR3"/>
<feature type="compositionally biased region" description="Basic and acidic residues" evidence="4">
    <location>
        <begin position="725"/>
        <end position="738"/>
    </location>
</feature>
<dbReference type="AlphaFoldDB" id="A0A078BCR3"/>
<feature type="region of interest" description="Disordered" evidence="4">
    <location>
        <begin position="715"/>
        <end position="739"/>
    </location>
</feature>
<evidence type="ECO:0000259" key="5">
    <source>
        <dbReference type="PROSITE" id="PS50006"/>
    </source>
</evidence>
<dbReference type="PROSITE" id="PS51292">
    <property type="entry name" value="ZF_RING_CH"/>
    <property type="match status" value="1"/>
</dbReference>
<feature type="compositionally biased region" description="Polar residues" evidence="4">
    <location>
        <begin position="156"/>
        <end position="190"/>
    </location>
</feature>
<feature type="compositionally biased region" description="Polar residues" evidence="4">
    <location>
        <begin position="687"/>
        <end position="700"/>
    </location>
</feature>
<proteinExistence type="predicted"/>
<feature type="domain" description="RING-CH-type" evidence="6">
    <location>
        <begin position="225"/>
        <end position="302"/>
    </location>
</feature>
<dbReference type="SMART" id="SM00744">
    <property type="entry name" value="RINGv"/>
    <property type="match status" value="1"/>
</dbReference>
<reference evidence="7 8" key="1">
    <citation type="submission" date="2014-06" db="EMBL/GenBank/DDBJ databases">
        <authorList>
            <person name="Swart Estienne"/>
        </authorList>
    </citation>
    <scope>NUCLEOTIDE SEQUENCE [LARGE SCALE GENOMIC DNA]</scope>
    <source>
        <strain evidence="7 8">130c</strain>
    </source>
</reference>
<dbReference type="CDD" id="cd00060">
    <property type="entry name" value="FHA"/>
    <property type="match status" value="1"/>
</dbReference>
<evidence type="ECO:0000259" key="6">
    <source>
        <dbReference type="PROSITE" id="PS51292"/>
    </source>
</evidence>
<dbReference type="SUPFAM" id="SSF49879">
    <property type="entry name" value="SMAD/FHA domain"/>
    <property type="match status" value="1"/>
</dbReference>
<keyword evidence="3" id="KW-0862">Zinc</keyword>
<dbReference type="PANTHER" id="PTHR46210">
    <property type="entry name" value="FHA DOMAIN-CONTAINING PROTEIN"/>
    <property type="match status" value="1"/>
</dbReference>
<dbReference type="OrthoDB" id="273089at2759"/>
<evidence type="ECO:0000313" key="7">
    <source>
        <dbReference type="EMBL" id="CDW91007.1"/>
    </source>
</evidence>
<dbReference type="SUPFAM" id="SSF57850">
    <property type="entry name" value="RING/U-box"/>
    <property type="match status" value="1"/>
</dbReference>
<name>A0A078BCR3_STYLE</name>
<evidence type="ECO:0000256" key="3">
    <source>
        <dbReference type="ARBA" id="ARBA00022833"/>
    </source>
</evidence>
<dbReference type="Gene3D" id="2.60.200.20">
    <property type="match status" value="1"/>
</dbReference>
<dbReference type="EMBL" id="CCKQ01019003">
    <property type="protein sequence ID" value="CDW91007.1"/>
    <property type="molecule type" value="Genomic_DNA"/>
</dbReference>
<keyword evidence="2" id="KW-0863">Zinc-finger</keyword>
<feature type="region of interest" description="Disordered" evidence="4">
    <location>
        <begin position="673"/>
        <end position="700"/>
    </location>
</feature>
<gene>
    <name evidence="7" type="primary">Contig13503.g14412</name>
    <name evidence="7" type="ORF">STYLEM_20155</name>
</gene>
<dbReference type="Proteomes" id="UP000039865">
    <property type="component" value="Unassembled WGS sequence"/>
</dbReference>
<keyword evidence="1" id="KW-0479">Metal-binding</keyword>
<accession>A0A078BCR3</accession>
<evidence type="ECO:0000313" key="8">
    <source>
        <dbReference type="Proteomes" id="UP000039865"/>
    </source>
</evidence>
<protein>
    <submittedName>
        <fullName evidence="7">Ringv domain containing protein</fullName>
    </submittedName>
</protein>
<dbReference type="Pfam" id="PF00498">
    <property type="entry name" value="FHA"/>
    <property type="match status" value="1"/>
</dbReference>
<evidence type="ECO:0000256" key="2">
    <source>
        <dbReference type="ARBA" id="ARBA00022771"/>
    </source>
</evidence>
<evidence type="ECO:0000256" key="4">
    <source>
        <dbReference type="SAM" id="MobiDB-lite"/>
    </source>
</evidence>
<dbReference type="InterPro" id="IPR000253">
    <property type="entry name" value="FHA_dom"/>
</dbReference>
<dbReference type="PANTHER" id="PTHR46210:SF1">
    <property type="entry name" value="FHA DOMAIN-CONTAINING PROTEIN"/>
    <property type="match status" value="1"/>
</dbReference>
<dbReference type="InterPro" id="IPR008984">
    <property type="entry name" value="SMAD_FHA_dom_sf"/>
</dbReference>
<dbReference type="Pfam" id="PF12906">
    <property type="entry name" value="RINGv"/>
    <property type="match status" value="1"/>
</dbReference>
<feature type="domain" description="FHA" evidence="5">
    <location>
        <begin position="352"/>
        <end position="396"/>
    </location>
</feature>